<gene>
    <name evidence="1" type="ORF">TSPGSL018_20774</name>
</gene>
<feature type="non-terminal residue" evidence="1">
    <location>
        <position position="97"/>
    </location>
</feature>
<evidence type="ECO:0000313" key="1">
    <source>
        <dbReference type="EMBL" id="JAC76221.1"/>
    </source>
</evidence>
<sequence>TKHEIREMIFDVCLLRAVLTGFCSTSVALPPLRGGLESCQSRETTGKGKWDVLCCLFRIYSIVHFFAGLQPALTFPTLVTFLLFLTEFCARSADGHG</sequence>
<name>A0A061S098_9CHLO</name>
<dbReference type="EMBL" id="GBEZ01009360">
    <property type="protein sequence ID" value="JAC76221.1"/>
    <property type="molecule type" value="Transcribed_RNA"/>
</dbReference>
<accession>A0A061S098</accession>
<dbReference type="AlphaFoldDB" id="A0A061S098"/>
<organism evidence="1">
    <name type="scientific">Tetraselmis sp. GSL018</name>
    <dbReference type="NCBI Taxonomy" id="582737"/>
    <lineage>
        <taxon>Eukaryota</taxon>
        <taxon>Viridiplantae</taxon>
        <taxon>Chlorophyta</taxon>
        <taxon>core chlorophytes</taxon>
        <taxon>Chlorodendrophyceae</taxon>
        <taxon>Chlorodendrales</taxon>
        <taxon>Chlorodendraceae</taxon>
        <taxon>Tetraselmis</taxon>
    </lineage>
</organism>
<proteinExistence type="predicted"/>
<reference evidence="1" key="1">
    <citation type="submission" date="2014-05" db="EMBL/GenBank/DDBJ databases">
        <title>The transcriptome of the halophilic microalga Tetraselmis sp. GSL018 isolated from the Great Salt Lake, Utah.</title>
        <authorList>
            <person name="Jinkerson R.E."/>
            <person name="D'Adamo S."/>
            <person name="Posewitz M.C."/>
        </authorList>
    </citation>
    <scope>NUCLEOTIDE SEQUENCE</scope>
    <source>
        <strain evidence="1">GSL018</strain>
    </source>
</reference>
<protein>
    <submittedName>
        <fullName evidence="1">Uncharacterized protein</fullName>
    </submittedName>
</protein>
<feature type="non-terminal residue" evidence="1">
    <location>
        <position position="1"/>
    </location>
</feature>